<keyword evidence="3 10" id="KW-1188">Viral release from host cell</keyword>
<evidence type="ECO:0000256" key="4">
    <source>
        <dbReference type="ARBA" id="ARBA00022638"/>
    </source>
</evidence>
<dbReference type="SMR" id="A0A2K9VI88"/>
<dbReference type="PANTHER" id="PTHR38107:SF3">
    <property type="entry name" value="LYSOZYME RRRD-RELATED"/>
    <property type="match status" value="1"/>
</dbReference>
<dbReference type="EC" id="3.2.1.17" evidence="10"/>
<gene>
    <name evidence="12" type="ORF">PsPhPollyC_gp05</name>
</gene>
<comment type="similarity">
    <text evidence="10 11">Belongs to the glycosyl hydrolase 24 family.</text>
</comment>
<dbReference type="InterPro" id="IPR051018">
    <property type="entry name" value="Bacteriophage_GH24"/>
</dbReference>
<dbReference type="EMBL" id="MG775261">
    <property type="protein sequence ID" value="AUV61955.1"/>
    <property type="molecule type" value="Genomic_DNA"/>
</dbReference>
<evidence type="ECO:0000256" key="7">
    <source>
        <dbReference type="ARBA" id="ARBA00023142"/>
    </source>
</evidence>
<comment type="function">
    <text evidence="10">Endolysin with lysozyme activity that degrades host peptidoglycans and participates with the holin and spanin proteins in the sequential events which lead to the programmed host cell lysis releasing the mature viral particles. Once the holin has permeabilized the host cell membrane, the endolysin can reach the periplasm and break down the peptidoglycan layer.</text>
</comment>
<accession>A0A2K9VI88</accession>
<comment type="catalytic activity">
    <reaction evidence="1 10 11">
        <text>Hydrolysis of (1-&gt;4)-beta-linkages between N-acetylmuramic acid and N-acetyl-D-glucosamine residues in a peptidoglycan and between N-acetyl-D-glucosamine residues in chitodextrins.</text>
        <dbReference type="EC" id="3.2.1.17"/>
    </reaction>
</comment>
<keyword evidence="5 10" id="KW-0378">Hydrolase</keyword>
<proteinExistence type="inferred from homology"/>
<keyword evidence="4 10" id="KW-0081">Bacteriolytic enzyme</keyword>
<keyword evidence="6 10" id="KW-0204">Cytolysis</keyword>
<keyword evidence="13" id="KW-1185">Reference proteome</keyword>
<dbReference type="InterPro" id="IPR034690">
    <property type="entry name" value="Endolysin_T4_type"/>
</dbReference>
<dbReference type="InterPro" id="IPR023347">
    <property type="entry name" value="Lysozyme_dom_sf"/>
</dbReference>
<evidence type="ECO:0000256" key="8">
    <source>
        <dbReference type="ARBA" id="ARBA00023200"/>
    </source>
</evidence>
<comment type="subcellular location">
    <subcellularLocation>
        <location evidence="10">Host cytoplasm</location>
    </subcellularLocation>
    <text evidence="10">The endolysin is cytoplasmic, but can reach the periplasmic space with the help of the holins which disrupt the host cell membrane.</text>
</comment>
<dbReference type="Pfam" id="PF00959">
    <property type="entry name" value="Phage_lysozyme"/>
    <property type="match status" value="1"/>
</dbReference>
<reference evidence="12 13" key="1">
    <citation type="submission" date="2018-01" db="EMBL/GenBank/DDBJ databases">
        <title>Pseudomonas phages infecting Pseudomonas sp. isolated from Prunus avium.</title>
        <authorList>
            <person name="Colberg O."/>
            <person name="Byth Carstens A."/>
        </authorList>
    </citation>
    <scope>NUCLEOTIDE SEQUENCE [LARGE SCALE GENOMIC DNA]</scope>
</reference>
<dbReference type="GO" id="GO:0044659">
    <property type="term" value="P:viral release from host cell by cytolysis"/>
    <property type="evidence" value="ECO:0007669"/>
    <property type="project" value="UniProtKB-UniRule"/>
</dbReference>
<dbReference type="GO" id="GO:0009253">
    <property type="term" value="P:peptidoglycan catabolic process"/>
    <property type="evidence" value="ECO:0007669"/>
    <property type="project" value="UniProtKB-UniRule"/>
</dbReference>
<dbReference type="SUPFAM" id="SSF53955">
    <property type="entry name" value="Lysozyme-like"/>
    <property type="match status" value="1"/>
</dbReference>
<feature type="active site" description="Proton donor/acceptor" evidence="10">
    <location>
        <position position="38"/>
    </location>
</feature>
<dbReference type="PANTHER" id="PTHR38107">
    <property type="match status" value="1"/>
</dbReference>
<dbReference type="GO" id="GO:0016998">
    <property type="term" value="P:cell wall macromolecule catabolic process"/>
    <property type="evidence" value="ECO:0007669"/>
    <property type="project" value="InterPro"/>
</dbReference>
<dbReference type="GO" id="GO:0030430">
    <property type="term" value="C:host cell cytoplasm"/>
    <property type="evidence" value="ECO:0007669"/>
    <property type="project" value="UniProtKB-SubCell"/>
</dbReference>
<evidence type="ECO:0000256" key="3">
    <source>
        <dbReference type="ARBA" id="ARBA00022612"/>
    </source>
</evidence>
<evidence type="ECO:0000256" key="1">
    <source>
        <dbReference type="ARBA" id="ARBA00000632"/>
    </source>
</evidence>
<protein>
    <recommendedName>
        <fullName evidence="10">Endolysin</fullName>
        <ecNumber evidence="10">3.2.1.17</ecNumber>
    </recommendedName>
    <alternativeName>
        <fullName evidence="10">Lysis protein</fullName>
    </alternativeName>
    <alternativeName>
        <fullName evidence="10">Lysozyme</fullName>
    </alternativeName>
    <alternativeName>
        <fullName evidence="10">Muramidase</fullName>
    </alternativeName>
</protein>
<keyword evidence="8 10" id="KW-1035">Host cytoplasm</keyword>
<keyword evidence="9 10" id="KW-0326">Glycosidase</keyword>
<evidence type="ECO:0000256" key="2">
    <source>
        <dbReference type="ARBA" id="ARBA00022529"/>
    </source>
</evidence>
<organism evidence="12 13">
    <name type="scientific">Pseudomonas phage PollyC</name>
    <dbReference type="NCBI Taxonomy" id="2079290"/>
    <lineage>
        <taxon>Viruses</taxon>
        <taxon>Duplodnaviria</taxon>
        <taxon>Heunggongvirae</taxon>
        <taxon>Uroviricota</taxon>
        <taxon>Caudoviricetes</taxon>
        <taxon>Autographivirales</taxon>
        <taxon>Autonotataviridae</taxon>
        <taxon>Pollyceevirus</taxon>
        <taxon>Pollyceevirus pollyC</taxon>
    </lineage>
</organism>
<evidence type="ECO:0000313" key="13">
    <source>
        <dbReference type="Proteomes" id="UP000241341"/>
    </source>
</evidence>
<dbReference type="OrthoDB" id="18172at10239"/>
<evidence type="ECO:0000256" key="6">
    <source>
        <dbReference type="ARBA" id="ARBA00022852"/>
    </source>
</evidence>
<dbReference type="Gene3D" id="1.10.530.40">
    <property type="match status" value="1"/>
</dbReference>
<evidence type="ECO:0000256" key="5">
    <source>
        <dbReference type="ARBA" id="ARBA00022801"/>
    </source>
</evidence>
<feature type="active site" description="Proton donor/acceptor" evidence="10">
    <location>
        <position position="29"/>
    </location>
</feature>
<evidence type="ECO:0000313" key="12">
    <source>
        <dbReference type="EMBL" id="AUV61955.1"/>
    </source>
</evidence>
<dbReference type="InterPro" id="IPR002196">
    <property type="entry name" value="Glyco_hydro_24"/>
</dbReference>
<dbReference type="InterPro" id="IPR033907">
    <property type="entry name" value="Endolysin_autolysin"/>
</dbReference>
<evidence type="ECO:0000256" key="9">
    <source>
        <dbReference type="ARBA" id="ARBA00023295"/>
    </source>
</evidence>
<dbReference type="InterPro" id="IPR023346">
    <property type="entry name" value="Lysozyme-like_dom_sf"/>
</dbReference>
<dbReference type="Proteomes" id="UP000241341">
    <property type="component" value="Segment"/>
</dbReference>
<evidence type="ECO:0000256" key="11">
    <source>
        <dbReference type="RuleBase" id="RU003788"/>
    </source>
</evidence>
<dbReference type="HAMAP" id="MF_04110">
    <property type="entry name" value="ENDOLYSIN_T4"/>
    <property type="match status" value="1"/>
</dbReference>
<dbReference type="CDD" id="cd00737">
    <property type="entry name" value="lyz_endolysin_autolysin"/>
    <property type="match status" value="1"/>
</dbReference>
<name>A0A2K9VI88_9CAUD</name>
<evidence type="ECO:0000256" key="10">
    <source>
        <dbReference type="HAMAP-Rule" id="MF_04110"/>
    </source>
</evidence>
<sequence>MSKVGTAVRAAVATLAISALGIGALQKEEGTVNRVYLDSIGKPTVCTGHMDTRMKVGTYYSDADCALLLSQDTASAAATVRRLVKVPLYQHEFDALVLFCFNVGDGNCRSATLFKLLNNGDYNAVPGQLLRWRYAGGLDCKVRSNNCYGVYLRRQHEGDIWRNGY</sequence>
<dbReference type="GO" id="GO:0042742">
    <property type="term" value="P:defense response to bacterium"/>
    <property type="evidence" value="ECO:0007669"/>
    <property type="project" value="UniProtKB-KW"/>
</dbReference>
<dbReference type="GO" id="GO:0003796">
    <property type="term" value="F:lysozyme activity"/>
    <property type="evidence" value="ECO:0007669"/>
    <property type="project" value="UniProtKB-UniRule"/>
</dbReference>
<keyword evidence="7 10" id="KW-0578">Host cell lysis by virus</keyword>
<keyword evidence="2 10" id="KW-0929">Antimicrobial</keyword>